<name>A0AAV4XPT7_CAEEX</name>
<keyword evidence="2" id="KW-1185">Reference proteome</keyword>
<protein>
    <submittedName>
        <fullName evidence="1">Uncharacterized protein</fullName>
    </submittedName>
</protein>
<gene>
    <name evidence="1" type="ORF">CEXT_86341</name>
</gene>
<dbReference type="Proteomes" id="UP001054945">
    <property type="component" value="Unassembled WGS sequence"/>
</dbReference>
<evidence type="ECO:0000313" key="1">
    <source>
        <dbReference type="EMBL" id="GIY96729.1"/>
    </source>
</evidence>
<proteinExistence type="predicted"/>
<feature type="non-terminal residue" evidence="1">
    <location>
        <position position="62"/>
    </location>
</feature>
<dbReference type="EMBL" id="BPLR01018083">
    <property type="protein sequence ID" value="GIY96729.1"/>
    <property type="molecule type" value="Genomic_DNA"/>
</dbReference>
<accession>A0AAV4XPT7</accession>
<dbReference type="AlphaFoldDB" id="A0AAV4XPT7"/>
<reference evidence="1 2" key="1">
    <citation type="submission" date="2021-06" db="EMBL/GenBank/DDBJ databases">
        <title>Caerostris extrusa draft genome.</title>
        <authorList>
            <person name="Kono N."/>
            <person name="Arakawa K."/>
        </authorList>
    </citation>
    <scope>NUCLEOTIDE SEQUENCE [LARGE SCALE GENOMIC DNA]</scope>
</reference>
<sequence>MSSSYGSAATILAPKREISSLTLLLLPLRLAGSVINACDGTNSSFDNITTSVCSPDLEATHL</sequence>
<organism evidence="1 2">
    <name type="scientific">Caerostris extrusa</name>
    <name type="common">Bark spider</name>
    <name type="synonym">Caerostris bankana</name>
    <dbReference type="NCBI Taxonomy" id="172846"/>
    <lineage>
        <taxon>Eukaryota</taxon>
        <taxon>Metazoa</taxon>
        <taxon>Ecdysozoa</taxon>
        <taxon>Arthropoda</taxon>
        <taxon>Chelicerata</taxon>
        <taxon>Arachnida</taxon>
        <taxon>Araneae</taxon>
        <taxon>Araneomorphae</taxon>
        <taxon>Entelegynae</taxon>
        <taxon>Araneoidea</taxon>
        <taxon>Araneidae</taxon>
        <taxon>Caerostris</taxon>
    </lineage>
</organism>
<comment type="caution">
    <text evidence="1">The sequence shown here is derived from an EMBL/GenBank/DDBJ whole genome shotgun (WGS) entry which is preliminary data.</text>
</comment>
<evidence type="ECO:0000313" key="2">
    <source>
        <dbReference type="Proteomes" id="UP001054945"/>
    </source>
</evidence>